<dbReference type="PROSITE" id="PS50055">
    <property type="entry name" value="TYR_PHOSPHATASE_PTP"/>
    <property type="match status" value="1"/>
</dbReference>
<feature type="domain" description="Tyrosine specific protein phosphatases" evidence="5">
    <location>
        <begin position="617"/>
        <end position="717"/>
    </location>
</feature>
<comment type="similarity">
    <text evidence="1">Belongs to the protein-tyrosine phosphatase family. Non-receptor class subfamily.</text>
</comment>
<sequence length="729" mass="81046">MEDAPERTSRESNPSDPGPEPDYFQLNPSQPSPQVPQMAPPNHVWSSLLDAANEPRTSQSMPTKLADFRQPFPLPSLLRPPSSIAHVSPNKAAREPSVPDADKYTPLHPSLLIELMHNHPILDHPAPEHLLVLDIRPTSAFSRSHLRGSVNVCAPTTLLRRSEFTVERLEDQIFDDDTDRSEFRRWMSYTRREPTQTSGPSSPSSLPAKSTSWIVVLDTDSTKPTSLGRSSAGGGGPSLMGLLRKFDAASYGGMLCWLRGGFQSLAALPEAVSLLEHSPVATQPRAASHNLPRVRGLSLEAFCRKTTSNSNGGSGEEIQATNPFFDNIRQNLELSCGITDIVPLDMHFSDLQLSRLPKFLCDLAAMDPSKRAHHLAEQFFVVEKCEQQRLQSVMQRHSQESSLSLSNPAGTMNTRAPPPLASVHVSSRAAFPRLPSAQDSATDSFPLSITAALERGHDHRYRNFWPFEHSRVKFKSPASRAEYINASYVNPLRAWGAHRVYVATQAPLPTTFCAFWAVVWEQKVPAIIMLAREFESGRLQCDNYWDTPHAGPFDVRVVQKCVLTSADLGHVGEYGLHVLVRRTIEVRHKDLADEPVHSVQHYQFLAWPDHSVPETPDLLLDMIRLVHAETDTASDAPIVVHCSAGIGRTGAHILIDSVSTFLSRVHRVLETGQDDADGLSLAQAREYWNSSNDLVYEALMVMREQRMSMVETVRQYVFVYKAVIASLLT</sequence>
<dbReference type="STRING" id="425265.A8PR72"/>
<dbReference type="AlphaFoldDB" id="A8PR72"/>
<dbReference type="PANTHER" id="PTHR19134:SF561">
    <property type="entry name" value="PROTEIN TYROSINE PHOSPHATASE 36E, ISOFORM A"/>
    <property type="match status" value="1"/>
</dbReference>
<dbReference type="Proteomes" id="UP000008837">
    <property type="component" value="Unassembled WGS sequence"/>
</dbReference>
<evidence type="ECO:0000313" key="8">
    <source>
        <dbReference type="Proteomes" id="UP000008837"/>
    </source>
</evidence>
<dbReference type="Pfam" id="PF00102">
    <property type="entry name" value="Y_phosphatase"/>
    <property type="match status" value="1"/>
</dbReference>
<dbReference type="OMA" id="QFIVCYE"/>
<dbReference type="Gene3D" id="3.90.190.10">
    <property type="entry name" value="Protein tyrosine phosphatase superfamily"/>
    <property type="match status" value="1"/>
</dbReference>
<dbReference type="RefSeq" id="XP_001732845.1">
    <property type="nucleotide sequence ID" value="XM_001732793.1"/>
</dbReference>
<dbReference type="VEuPathDB" id="FungiDB:MGL_0620"/>
<evidence type="ECO:0000256" key="3">
    <source>
        <dbReference type="SAM" id="MobiDB-lite"/>
    </source>
</evidence>
<protein>
    <recommendedName>
        <fullName evidence="2">protein-tyrosine-phosphatase</fullName>
        <ecNumber evidence="2">3.1.3.48</ecNumber>
    </recommendedName>
</protein>
<feature type="compositionally biased region" description="Low complexity" evidence="3">
    <location>
        <begin position="195"/>
        <end position="209"/>
    </location>
</feature>
<dbReference type="PROSITE" id="PS50056">
    <property type="entry name" value="TYR_PHOSPHATASE_2"/>
    <property type="match status" value="1"/>
</dbReference>
<dbReference type="CDD" id="cd18533">
    <property type="entry name" value="PTP_fungal"/>
    <property type="match status" value="1"/>
</dbReference>
<evidence type="ECO:0000259" key="4">
    <source>
        <dbReference type="PROSITE" id="PS50055"/>
    </source>
</evidence>
<dbReference type="SMART" id="SM00194">
    <property type="entry name" value="PTPc"/>
    <property type="match status" value="1"/>
</dbReference>
<evidence type="ECO:0000256" key="1">
    <source>
        <dbReference type="ARBA" id="ARBA00009649"/>
    </source>
</evidence>
<dbReference type="InterPro" id="IPR000242">
    <property type="entry name" value="PTP_cat"/>
</dbReference>
<comment type="caution">
    <text evidence="7">The sequence shown here is derived from an EMBL/GenBank/DDBJ whole genome shotgun (WGS) entry which is preliminary data.</text>
</comment>
<dbReference type="InterPro" id="IPR029021">
    <property type="entry name" value="Prot-tyrosine_phosphatase-like"/>
</dbReference>
<dbReference type="PROSITE" id="PS00383">
    <property type="entry name" value="TYR_PHOSPHATASE_1"/>
    <property type="match status" value="1"/>
</dbReference>
<reference evidence="7 8" key="1">
    <citation type="journal article" date="2007" name="Proc. Natl. Acad. Sci. U.S.A.">
        <title>Dandruff-associated Malassezia genomes reveal convergent and divergent virulence traits shared with plant and human fungal pathogens.</title>
        <authorList>
            <person name="Xu J."/>
            <person name="Saunders C.W."/>
            <person name="Hu P."/>
            <person name="Grant R.A."/>
            <person name="Boekhout T."/>
            <person name="Kuramae E.E."/>
            <person name="Kronstad J.W."/>
            <person name="Deangelis Y.M."/>
            <person name="Reeder N.L."/>
            <person name="Johnstone K.R."/>
            <person name="Leland M."/>
            <person name="Fieno A.M."/>
            <person name="Begley W.M."/>
            <person name="Sun Y."/>
            <person name="Lacey M.P."/>
            <person name="Chaudhary T."/>
            <person name="Keough T."/>
            <person name="Chu L."/>
            <person name="Sears R."/>
            <person name="Yuan B."/>
            <person name="Dawson T.L.Jr."/>
        </authorList>
    </citation>
    <scope>NUCLEOTIDE SEQUENCE [LARGE SCALE GENOMIC DNA]</scope>
    <source>
        <strain evidence="8">ATCC MYA-4612 / CBS 7966</strain>
    </source>
</reference>
<dbReference type="SMART" id="SM00404">
    <property type="entry name" value="PTPc_motif"/>
    <property type="match status" value="1"/>
</dbReference>
<dbReference type="GeneID" id="5857151"/>
<feature type="compositionally biased region" description="Basic and acidic residues" evidence="3">
    <location>
        <begin position="1"/>
        <end position="10"/>
    </location>
</feature>
<dbReference type="SUPFAM" id="SSF52799">
    <property type="entry name" value="(Phosphotyrosine protein) phosphatases II"/>
    <property type="match status" value="1"/>
</dbReference>
<dbReference type="PROSITE" id="PS50206">
    <property type="entry name" value="RHODANESE_3"/>
    <property type="match status" value="1"/>
</dbReference>
<dbReference type="KEGG" id="mgl:MGL_0620"/>
<name>A8PR72_MALGO</name>
<dbReference type="GO" id="GO:0004725">
    <property type="term" value="F:protein tyrosine phosphatase activity"/>
    <property type="evidence" value="ECO:0007669"/>
    <property type="project" value="UniProtKB-EC"/>
</dbReference>
<dbReference type="InterPro" id="IPR050348">
    <property type="entry name" value="Protein-Tyr_Phosphatase"/>
</dbReference>
<dbReference type="InterPro" id="IPR036873">
    <property type="entry name" value="Rhodanese-like_dom_sf"/>
</dbReference>
<dbReference type="PRINTS" id="PR00700">
    <property type="entry name" value="PRTYPHPHTASE"/>
</dbReference>
<keyword evidence="8" id="KW-1185">Reference proteome</keyword>
<feature type="region of interest" description="Disordered" evidence="3">
    <location>
        <begin position="1"/>
        <end position="101"/>
    </location>
</feature>
<dbReference type="EMBL" id="AAYY01000001">
    <property type="protein sequence ID" value="EDP45631.1"/>
    <property type="molecule type" value="Genomic_DNA"/>
</dbReference>
<dbReference type="InParanoid" id="A8PR72"/>
<accession>A8PR72</accession>
<dbReference type="InterPro" id="IPR000387">
    <property type="entry name" value="Tyr_Pase_dom"/>
</dbReference>
<feature type="domain" description="Tyrosine-protein phosphatase" evidence="4">
    <location>
        <begin position="427"/>
        <end position="726"/>
    </location>
</feature>
<feature type="region of interest" description="Disordered" evidence="3">
    <location>
        <begin position="189"/>
        <end position="209"/>
    </location>
</feature>
<evidence type="ECO:0000259" key="5">
    <source>
        <dbReference type="PROSITE" id="PS50056"/>
    </source>
</evidence>
<dbReference type="InterPro" id="IPR016130">
    <property type="entry name" value="Tyr_Pase_AS"/>
</dbReference>
<dbReference type="OrthoDB" id="6058203at2759"/>
<evidence type="ECO:0000256" key="2">
    <source>
        <dbReference type="ARBA" id="ARBA00013064"/>
    </source>
</evidence>
<dbReference type="InterPro" id="IPR001763">
    <property type="entry name" value="Rhodanese-like_dom"/>
</dbReference>
<organism evidence="7 8">
    <name type="scientific">Malassezia globosa (strain ATCC MYA-4612 / CBS 7966)</name>
    <name type="common">Dandruff-associated fungus</name>
    <dbReference type="NCBI Taxonomy" id="425265"/>
    <lineage>
        <taxon>Eukaryota</taxon>
        <taxon>Fungi</taxon>
        <taxon>Dikarya</taxon>
        <taxon>Basidiomycota</taxon>
        <taxon>Ustilaginomycotina</taxon>
        <taxon>Malasseziomycetes</taxon>
        <taxon>Malasseziales</taxon>
        <taxon>Malasseziaceae</taxon>
        <taxon>Malassezia</taxon>
    </lineage>
</organism>
<proteinExistence type="inferred from homology"/>
<feature type="domain" description="Rhodanese" evidence="6">
    <location>
        <begin position="126"/>
        <end position="188"/>
    </location>
</feature>
<dbReference type="FunCoup" id="A8PR72">
    <property type="interactions" value="17"/>
</dbReference>
<dbReference type="InterPro" id="IPR003595">
    <property type="entry name" value="Tyr_Pase_cat"/>
</dbReference>
<evidence type="ECO:0000313" key="7">
    <source>
        <dbReference type="EMBL" id="EDP45631.1"/>
    </source>
</evidence>
<dbReference type="Gene3D" id="3.40.250.10">
    <property type="entry name" value="Rhodanese-like domain"/>
    <property type="match status" value="1"/>
</dbReference>
<dbReference type="SUPFAM" id="SSF52821">
    <property type="entry name" value="Rhodanese/Cell cycle control phosphatase"/>
    <property type="match status" value="1"/>
</dbReference>
<evidence type="ECO:0000259" key="6">
    <source>
        <dbReference type="PROSITE" id="PS50206"/>
    </source>
</evidence>
<gene>
    <name evidence="7" type="ORF">MGL_0620</name>
</gene>
<dbReference type="PANTHER" id="PTHR19134">
    <property type="entry name" value="RECEPTOR-TYPE TYROSINE-PROTEIN PHOSPHATASE"/>
    <property type="match status" value="1"/>
</dbReference>
<dbReference type="EC" id="3.1.3.48" evidence="2"/>